<gene>
    <name evidence="1" type="ORF">TSPGSL018_23227</name>
</gene>
<feature type="non-terminal residue" evidence="1">
    <location>
        <position position="67"/>
    </location>
</feature>
<name>A0A061QVY9_9CHLO</name>
<proteinExistence type="predicted"/>
<sequence>AVPAPLDPAFQPFRWSGMCAKGLRGSDLPAAGAWFLSSCSQLCQSDGTAVGCVQVEADDRVVVQVPD</sequence>
<evidence type="ECO:0000313" key="1">
    <source>
        <dbReference type="EMBL" id="JAC62491.1"/>
    </source>
</evidence>
<accession>A0A061QVY9</accession>
<dbReference type="AlphaFoldDB" id="A0A061QVY9"/>
<protein>
    <submittedName>
        <fullName evidence="1">Uncharacterized protein</fullName>
    </submittedName>
</protein>
<organism evidence="1">
    <name type="scientific">Tetraselmis sp. GSL018</name>
    <dbReference type="NCBI Taxonomy" id="582737"/>
    <lineage>
        <taxon>Eukaryota</taxon>
        <taxon>Viridiplantae</taxon>
        <taxon>Chlorophyta</taxon>
        <taxon>core chlorophytes</taxon>
        <taxon>Chlorodendrophyceae</taxon>
        <taxon>Chlorodendrales</taxon>
        <taxon>Chlorodendraceae</taxon>
        <taxon>Tetraselmis</taxon>
    </lineage>
</organism>
<dbReference type="EMBL" id="GBEZ01024503">
    <property type="protein sequence ID" value="JAC62491.1"/>
    <property type="molecule type" value="Transcribed_RNA"/>
</dbReference>
<reference evidence="1" key="1">
    <citation type="submission" date="2014-05" db="EMBL/GenBank/DDBJ databases">
        <title>The transcriptome of the halophilic microalga Tetraselmis sp. GSL018 isolated from the Great Salt Lake, Utah.</title>
        <authorList>
            <person name="Jinkerson R.E."/>
            <person name="D'Adamo S."/>
            <person name="Posewitz M.C."/>
        </authorList>
    </citation>
    <scope>NUCLEOTIDE SEQUENCE</scope>
    <source>
        <strain evidence="1">GSL018</strain>
    </source>
</reference>
<feature type="non-terminal residue" evidence="1">
    <location>
        <position position="1"/>
    </location>
</feature>